<evidence type="ECO:0000256" key="1">
    <source>
        <dbReference type="SAM" id="MobiDB-lite"/>
    </source>
</evidence>
<reference evidence="3" key="1">
    <citation type="journal article" date="2019" name="Int. J. Syst. Evol. Microbiol.">
        <title>The Global Catalogue of Microorganisms (GCM) 10K type strain sequencing project: providing services to taxonomists for standard genome sequencing and annotation.</title>
        <authorList>
            <consortium name="The Broad Institute Genomics Platform"/>
            <consortium name="The Broad Institute Genome Sequencing Center for Infectious Disease"/>
            <person name="Wu L."/>
            <person name="Ma J."/>
        </authorList>
    </citation>
    <scope>NUCLEOTIDE SEQUENCE [LARGE SCALE GENOMIC DNA]</scope>
    <source>
        <strain evidence="3">JCM 17316</strain>
    </source>
</reference>
<sequence>MNDQSQPPEQRMIADAPRPDVTRSGASRQLRHREFHPLTMVVATVPLHVAENGTGSGVPRPAMGHALADLETLGPEYLRLLGLCQLPRSVLEIAHYCGAVAHDNVMIRVLLDDLRIPVGGRGLREVLSDLLDRGLIHVEHPDFDVELHDPRLYRDLAFHLRGLRAAAGASAHPPSRAASSL</sequence>
<keyword evidence="3" id="KW-1185">Reference proteome</keyword>
<dbReference type="EMBL" id="BAABDO010000183">
    <property type="protein sequence ID" value="GAA3507990.1"/>
    <property type="molecule type" value="Genomic_DNA"/>
</dbReference>
<proteinExistence type="predicted"/>
<name>A0ABP6UKS1_9ACTN</name>
<evidence type="ECO:0000313" key="3">
    <source>
        <dbReference type="Proteomes" id="UP001500266"/>
    </source>
</evidence>
<gene>
    <name evidence="2" type="ORF">GCM10022416_61590</name>
</gene>
<organism evidence="2 3">
    <name type="scientific">Actinomadura keratinilytica</name>
    <dbReference type="NCBI Taxonomy" id="547461"/>
    <lineage>
        <taxon>Bacteria</taxon>
        <taxon>Bacillati</taxon>
        <taxon>Actinomycetota</taxon>
        <taxon>Actinomycetes</taxon>
        <taxon>Streptosporangiales</taxon>
        <taxon>Thermomonosporaceae</taxon>
        <taxon>Actinomadura</taxon>
    </lineage>
</organism>
<dbReference type="RefSeq" id="WP_378270638.1">
    <property type="nucleotide sequence ID" value="NZ_JBHTFR010000001.1"/>
</dbReference>
<evidence type="ECO:0000313" key="2">
    <source>
        <dbReference type="EMBL" id="GAA3507990.1"/>
    </source>
</evidence>
<feature type="region of interest" description="Disordered" evidence="1">
    <location>
        <begin position="1"/>
        <end position="27"/>
    </location>
</feature>
<comment type="caution">
    <text evidence="2">The sequence shown here is derived from an EMBL/GenBank/DDBJ whole genome shotgun (WGS) entry which is preliminary data.</text>
</comment>
<dbReference type="Proteomes" id="UP001500266">
    <property type="component" value="Unassembled WGS sequence"/>
</dbReference>
<protein>
    <submittedName>
        <fullName evidence="2">Uncharacterized protein</fullName>
    </submittedName>
</protein>
<accession>A0ABP6UKS1</accession>